<dbReference type="Pfam" id="PF00206">
    <property type="entry name" value="Lyase_1"/>
    <property type="match status" value="1"/>
</dbReference>
<dbReference type="CDD" id="cd01597">
    <property type="entry name" value="pCLME"/>
    <property type="match status" value="1"/>
</dbReference>
<dbReference type="InterPro" id="IPR000362">
    <property type="entry name" value="Fumarate_lyase_fam"/>
</dbReference>
<comment type="similarity">
    <text evidence="1">Belongs to the class-II fumarase/aspartase family.</text>
</comment>
<dbReference type="OrthoDB" id="9768878at2"/>
<protein>
    <recommendedName>
        <fullName evidence="2">3-carboxy-cis,cis-muconate cycloisomerase</fullName>
        <ecNumber evidence="2">5.5.1.2</ecNumber>
    </recommendedName>
</protein>
<keyword evidence="5" id="KW-1185">Reference proteome</keyword>
<sequence length="449" mass="49194">MPSTYLDSAVFRDVFTTPAMRQVWSDENRTQKYLDFERALAVAQGRLKIIPQDAADEIARHCVLAEIDMAKLKEATERVGTPVMPVVQQLVKLCNGKLGEWVHWGATTQDVMDTATVLQIAESLDLIGAELDGICDGLAALAKKYRDTPMAGRSYLQQAVPITFGYKMATVLAGFERHRERLKQLKARVLVGEFGGAAGTLSSLGKDGLTCQAELMKELKLAPPAISWHTVRDTIAEAGTFLALVTGLCGKIALDVKLLMQTEIEEVYEPSAPGRGSSSTMPQKRNPVSSVFISAQNAIVKQHAGALLESMVQDHERSAGPWQIEWIVLPEIFMLAAGALAQTRFLVEGLQINDKNMTDNLTITNGLIMSEAVMMKLGDRMGRDHAHHHVAAIGREAAKSGRPLIELLAEDKEIAQYATRQDLEAMMRPANYLGVAGEMVDRVLAMRKS</sequence>
<accession>A0A371B975</accession>
<dbReference type="PANTHER" id="PTHR43172">
    <property type="entry name" value="ADENYLOSUCCINATE LYASE"/>
    <property type="match status" value="1"/>
</dbReference>
<dbReference type="Gene3D" id="1.10.40.30">
    <property type="entry name" value="Fumarase/aspartase (C-terminal domain)"/>
    <property type="match status" value="1"/>
</dbReference>
<dbReference type="PRINTS" id="PR00149">
    <property type="entry name" value="FUMRATELYASE"/>
</dbReference>
<dbReference type="Proteomes" id="UP000263993">
    <property type="component" value="Unassembled WGS sequence"/>
</dbReference>
<dbReference type="RefSeq" id="WP_115515999.1">
    <property type="nucleotide sequence ID" value="NZ_QRGO01000001.1"/>
</dbReference>
<dbReference type="SMART" id="SM00998">
    <property type="entry name" value="ADSL_C"/>
    <property type="match status" value="1"/>
</dbReference>
<evidence type="ECO:0000259" key="3">
    <source>
        <dbReference type="SMART" id="SM00998"/>
    </source>
</evidence>
<dbReference type="SUPFAM" id="SSF48557">
    <property type="entry name" value="L-aspartase-like"/>
    <property type="match status" value="1"/>
</dbReference>
<reference evidence="5" key="1">
    <citation type="submission" date="2018-08" db="EMBL/GenBank/DDBJ databases">
        <authorList>
            <person name="Kim S.-J."/>
            <person name="Jung G.-Y."/>
        </authorList>
    </citation>
    <scope>NUCLEOTIDE SEQUENCE [LARGE SCALE GENOMIC DNA]</scope>
    <source>
        <strain evidence="5">GY_H</strain>
    </source>
</reference>
<dbReference type="GO" id="GO:0019619">
    <property type="term" value="P:3,4-dihydroxybenzoate catabolic process"/>
    <property type="evidence" value="ECO:0007669"/>
    <property type="project" value="InterPro"/>
</dbReference>
<dbReference type="AlphaFoldDB" id="A0A371B975"/>
<dbReference type="InterPro" id="IPR019468">
    <property type="entry name" value="AdenyloSucc_lyase_C"/>
</dbReference>
<dbReference type="InterPro" id="IPR008948">
    <property type="entry name" value="L-Aspartase-like"/>
</dbReference>
<dbReference type="EC" id="5.5.1.2" evidence="2"/>
<dbReference type="FunFam" id="1.20.200.10:FF:000014">
    <property type="entry name" value="3-carboxy-cis,cis-muconate cycloisomerase"/>
    <property type="match status" value="1"/>
</dbReference>
<keyword evidence="4" id="KW-0413">Isomerase</keyword>
<evidence type="ECO:0000256" key="2">
    <source>
        <dbReference type="NCBIfam" id="TIGR02426"/>
    </source>
</evidence>
<name>A0A371B975_9BRAD</name>
<evidence type="ECO:0000256" key="1">
    <source>
        <dbReference type="ARBA" id="ARBA00034772"/>
    </source>
</evidence>
<dbReference type="InterPro" id="IPR022761">
    <property type="entry name" value="Fumarate_lyase_N"/>
</dbReference>
<evidence type="ECO:0000313" key="5">
    <source>
        <dbReference type="Proteomes" id="UP000263993"/>
    </source>
</evidence>
<dbReference type="Pfam" id="PF10397">
    <property type="entry name" value="ADSL_C"/>
    <property type="match status" value="1"/>
</dbReference>
<dbReference type="Gene3D" id="1.20.200.10">
    <property type="entry name" value="Fumarase/aspartase (Central domain)"/>
    <property type="match status" value="1"/>
</dbReference>
<dbReference type="PANTHER" id="PTHR43172:SF2">
    <property type="entry name" value="ADENYLOSUCCINATE LYASE C-TERMINAL DOMAIN-CONTAINING PROTEIN"/>
    <property type="match status" value="1"/>
</dbReference>
<gene>
    <name evidence="4" type="primary">pcaB</name>
    <name evidence="4" type="ORF">DXH78_04855</name>
</gene>
<evidence type="ECO:0000313" key="4">
    <source>
        <dbReference type="EMBL" id="RDV03973.1"/>
    </source>
</evidence>
<comment type="caution">
    <text evidence="4">The sequence shown here is derived from an EMBL/GenBank/DDBJ whole genome shotgun (WGS) entry which is preliminary data.</text>
</comment>
<dbReference type="GO" id="GO:0047472">
    <property type="term" value="F:3-carboxy-cis,cis-muconate cycloisomerase activity"/>
    <property type="evidence" value="ECO:0007669"/>
    <property type="project" value="UniProtKB-UniRule"/>
</dbReference>
<dbReference type="NCBIfam" id="TIGR02426">
    <property type="entry name" value="protocat_pcaB"/>
    <property type="match status" value="1"/>
</dbReference>
<dbReference type="InterPro" id="IPR012789">
    <property type="entry name" value="Protocat_PcaB-like"/>
</dbReference>
<dbReference type="EMBL" id="QRGO01000001">
    <property type="protein sequence ID" value="RDV03973.1"/>
    <property type="molecule type" value="Genomic_DNA"/>
</dbReference>
<organism evidence="4 5">
    <name type="scientific">Undibacter mobilis</name>
    <dbReference type="NCBI Taxonomy" id="2292256"/>
    <lineage>
        <taxon>Bacteria</taxon>
        <taxon>Pseudomonadati</taxon>
        <taxon>Pseudomonadota</taxon>
        <taxon>Alphaproteobacteria</taxon>
        <taxon>Hyphomicrobiales</taxon>
        <taxon>Nitrobacteraceae</taxon>
        <taxon>Undibacter</taxon>
    </lineage>
</organism>
<proteinExistence type="inferred from homology"/>
<feature type="domain" description="Adenylosuccinate lyase C-terminal" evidence="3">
    <location>
        <begin position="365"/>
        <end position="444"/>
    </location>
</feature>